<organism evidence="1 2">
    <name type="scientific">Mycobacterium palustre</name>
    <dbReference type="NCBI Taxonomy" id="153971"/>
    <lineage>
        <taxon>Bacteria</taxon>
        <taxon>Bacillati</taxon>
        <taxon>Actinomycetota</taxon>
        <taxon>Actinomycetes</taxon>
        <taxon>Mycobacteriales</taxon>
        <taxon>Mycobacteriaceae</taxon>
        <taxon>Mycobacterium</taxon>
        <taxon>Mycobacterium simiae complex</taxon>
    </lineage>
</organism>
<sequence>MPSTDWYETTIDGQDWLIVPTGQLRIPLPFDPSAPVIIAVAPPLGGIASFGALVKGDPGFPAQFDEDVDFTPLEPDDPTADFASLTLVSPATDVSGPSYKLALGLHKGAKGDDGAAVLTPSDYGTPAPGKTLILNPDGSAFILATPKVGDTYYPASLNNTASGNPTSTLGVVAIPPQDFDWRPKAFAQTMISPTGSNVRVDVIARLNGESDGNDVGRGFGMSGATERISITPGAPAGSPDEWDRVPAGQSATVHLRVERQSGSDTFTTSATTTRFAVKVDPIP</sequence>
<evidence type="ECO:0008006" key="3">
    <source>
        <dbReference type="Google" id="ProtNLM"/>
    </source>
</evidence>
<reference evidence="1 2" key="1">
    <citation type="submission" date="2016-01" db="EMBL/GenBank/DDBJ databases">
        <title>The new phylogeny of the genus Mycobacterium.</title>
        <authorList>
            <person name="Tarcisio F."/>
            <person name="Conor M."/>
            <person name="Antonella G."/>
            <person name="Elisabetta G."/>
            <person name="Giulia F.S."/>
            <person name="Sara T."/>
            <person name="Anna F."/>
            <person name="Clotilde B."/>
            <person name="Roberto B."/>
            <person name="Veronica D.S."/>
            <person name="Fabio R."/>
            <person name="Monica P."/>
            <person name="Olivier J."/>
            <person name="Enrico T."/>
            <person name="Nicola S."/>
        </authorList>
    </citation>
    <scope>NUCLEOTIDE SEQUENCE [LARGE SCALE GENOMIC DNA]</scope>
    <source>
        <strain evidence="1 2">DSM 44572</strain>
    </source>
</reference>
<dbReference type="Proteomes" id="UP000193529">
    <property type="component" value="Unassembled WGS sequence"/>
</dbReference>
<dbReference type="AlphaFoldDB" id="A0A1X1ZLL9"/>
<keyword evidence="2" id="KW-1185">Reference proteome</keyword>
<comment type="caution">
    <text evidence="1">The sequence shown here is derived from an EMBL/GenBank/DDBJ whole genome shotgun (WGS) entry which is preliminary data.</text>
</comment>
<evidence type="ECO:0000313" key="1">
    <source>
        <dbReference type="EMBL" id="ORW24011.1"/>
    </source>
</evidence>
<proteinExistence type="predicted"/>
<dbReference type="EMBL" id="LQPJ01000104">
    <property type="protein sequence ID" value="ORW24011.1"/>
    <property type="molecule type" value="Genomic_DNA"/>
</dbReference>
<dbReference type="OrthoDB" id="4762292at2"/>
<gene>
    <name evidence="1" type="ORF">AWC19_00190</name>
</gene>
<accession>A0A1X1ZLL9</accession>
<dbReference type="STRING" id="153971.AWC19_00190"/>
<name>A0A1X1ZLL9_9MYCO</name>
<evidence type="ECO:0000313" key="2">
    <source>
        <dbReference type="Proteomes" id="UP000193529"/>
    </source>
</evidence>
<protein>
    <recommendedName>
        <fullName evidence="3">Minor tail protein</fullName>
    </recommendedName>
</protein>
<dbReference type="RefSeq" id="WP_085078782.1">
    <property type="nucleotide sequence ID" value="NZ_JACKRZ010000209.1"/>
</dbReference>